<feature type="domain" description="ATXR3 C-terminal" evidence="1">
    <location>
        <begin position="144"/>
        <end position="294"/>
    </location>
</feature>
<dbReference type="AlphaFoldDB" id="A0A843VH06"/>
<dbReference type="OrthoDB" id="1932399at2759"/>
<reference evidence="2" key="1">
    <citation type="submission" date="2017-07" db="EMBL/GenBank/DDBJ databases">
        <title>Taro Niue Genome Assembly and Annotation.</title>
        <authorList>
            <person name="Atibalentja N."/>
            <person name="Keating K."/>
            <person name="Fields C.J."/>
        </authorList>
    </citation>
    <scope>NUCLEOTIDE SEQUENCE</scope>
    <source>
        <strain evidence="2">Niue_2</strain>
        <tissue evidence="2">Leaf</tissue>
    </source>
</reference>
<gene>
    <name evidence="2" type="ORF">Taro_028666</name>
</gene>
<dbReference type="InterPro" id="IPR045606">
    <property type="entry name" value="ATXR3_C"/>
</dbReference>
<dbReference type="PANTHER" id="PTHR46655">
    <property type="entry name" value="HISTONE-LYSINE N-METHYLTRANSFERASE ATXR3"/>
    <property type="match status" value="1"/>
</dbReference>
<keyword evidence="3" id="KW-1185">Reference proteome</keyword>
<name>A0A843VH06_COLES</name>
<evidence type="ECO:0000313" key="3">
    <source>
        <dbReference type="Proteomes" id="UP000652761"/>
    </source>
</evidence>
<proteinExistence type="predicted"/>
<dbReference type="PANTHER" id="PTHR46655:SF1">
    <property type="entry name" value="HISTONE-LYSINE N-METHYLTRANSFERASE ATXR3"/>
    <property type="match status" value="1"/>
</dbReference>
<sequence length="329" mass="37225">MGEYIAVRVEDDETVESMFDLYPSHVSTIQFYLENEDVYNISIQGNDEVQTYGHIDDNLHTQHYEYQQPTGLFTCTLNDDADFTGFYSANERDVRSTGYGDRSSQYPFNAITEPSHTFHTMSSSRCIQHGNGLRSKMSKEEYEASVCLCGSQVCRGSYLNLTGEDAFQNYNANARYSKDCHGLLDRHKLMLEACEKNFVSQKDYIDLATKAGLGPCLLAGLPDWLITYSAHLVRFINLERTKLPEQILKHNLEEKRKFFTDICLEAEKNDAEVQAEGVYNQRLQNLALTLDKVEAEASITYLPIGQSGAQMSQNLAQDPRIHACGLSGR</sequence>
<accession>A0A843VH06</accession>
<dbReference type="EMBL" id="NMUH01001864">
    <property type="protein sequence ID" value="MQL95991.1"/>
    <property type="molecule type" value="Genomic_DNA"/>
</dbReference>
<evidence type="ECO:0000313" key="2">
    <source>
        <dbReference type="EMBL" id="MQL95991.1"/>
    </source>
</evidence>
<comment type="caution">
    <text evidence="2">The sequence shown here is derived from an EMBL/GenBank/DDBJ whole genome shotgun (WGS) entry which is preliminary data.</text>
</comment>
<dbReference type="Proteomes" id="UP000652761">
    <property type="component" value="Unassembled WGS sequence"/>
</dbReference>
<organism evidence="2 3">
    <name type="scientific">Colocasia esculenta</name>
    <name type="common">Wild taro</name>
    <name type="synonym">Arum esculentum</name>
    <dbReference type="NCBI Taxonomy" id="4460"/>
    <lineage>
        <taxon>Eukaryota</taxon>
        <taxon>Viridiplantae</taxon>
        <taxon>Streptophyta</taxon>
        <taxon>Embryophyta</taxon>
        <taxon>Tracheophyta</taxon>
        <taxon>Spermatophyta</taxon>
        <taxon>Magnoliopsida</taxon>
        <taxon>Liliopsida</taxon>
        <taxon>Araceae</taxon>
        <taxon>Aroideae</taxon>
        <taxon>Colocasieae</taxon>
        <taxon>Colocasia</taxon>
    </lineage>
</organism>
<evidence type="ECO:0000259" key="1">
    <source>
        <dbReference type="Pfam" id="PF19633"/>
    </source>
</evidence>
<dbReference type="Pfam" id="PF19633">
    <property type="entry name" value="SDG2_C"/>
    <property type="match status" value="1"/>
</dbReference>
<protein>
    <recommendedName>
        <fullName evidence="1">ATXR3 C-terminal domain-containing protein</fullName>
    </recommendedName>
</protein>